<dbReference type="PANTHER" id="PTHR45778">
    <property type="entry name" value="PURPLE ACID PHOSPHATASE-RELATED"/>
    <property type="match status" value="1"/>
</dbReference>
<evidence type="ECO:0000256" key="11">
    <source>
        <dbReference type="ARBA" id="ARBA00023180"/>
    </source>
</evidence>
<keyword evidence="6 12" id="KW-0479">Metal-binding</keyword>
<dbReference type="GO" id="GO:0003993">
    <property type="term" value="F:acid phosphatase activity"/>
    <property type="evidence" value="ECO:0007669"/>
    <property type="project" value="UniProtKB-EC"/>
</dbReference>
<dbReference type="InParanoid" id="A0A1X7UTT1"/>
<evidence type="ECO:0000256" key="2">
    <source>
        <dbReference type="ARBA" id="ARBA00004613"/>
    </source>
</evidence>
<evidence type="ECO:0000256" key="13">
    <source>
        <dbReference type="RuleBase" id="RU361203"/>
    </source>
</evidence>
<dbReference type="GO" id="GO:0008270">
    <property type="term" value="F:zinc ion binding"/>
    <property type="evidence" value="ECO:0007669"/>
    <property type="project" value="UniProtKB-KW"/>
</dbReference>
<dbReference type="AlphaFoldDB" id="A0A1X7UTT1"/>
<dbReference type="Pfam" id="PF16656">
    <property type="entry name" value="Pur_ac_phosph_N"/>
    <property type="match status" value="1"/>
</dbReference>
<evidence type="ECO:0000256" key="7">
    <source>
        <dbReference type="ARBA" id="ARBA00022729"/>
    </source>
</evidence>
<keyword evidence="8" id="KW-0677">Repeat</keyword>
<dbReference type="SUPFAM" id="SSF56300">
    <property type="entry name" value="Metallo-dependent phosphatases"/>
    <property type="match status" value="1"/>
</dbReference>
<keyword evidence="11" id="KW-0325">Glycoprotein</keyword>
<name>A0A1X7UTT1_AMPQE</name>
<dbReference type="InterPro" id="IPR041792">
    <property type="entry name" value="MPP_PAP"/>
</dbReference>
<evidence type="ECO:0000256" key="4">
    <source>
        <dbReference type="ARBA" id="ARBA00022490"/>
    </source>
</evidence>
<dbReference type="InterPro" id="IPR029052">
    <property type="entry name" value="Metallo-depent_PP-like"/>
</dbReference>
<keyword evidence="7" id="KW-0732">Signal</keyword>
<feature type="domain" description="MATH" evidence="15">
    <location>
        <begin position="791"/>
        <end position="937"/>
    </location>
</feature>
<comment type="subcellular location">
    <subcellularLocation>
        <location evidence="1">Cytoplasm</location>
    </subcellularLocation>
    <subcellularLocation>
        <location evidence="2">Secreted</location>
    </subcellularLocation>
</comment>
<keyword evidence="13" id="KW-0378">Hydrolase</keyword>
<keyword evidence="10 12" id="KW-0862">Zinc</keyword>
<dbReference type="Pfam" id="PF00149">
    <property type="entry name" value="Metallophos"/>
    <property type="match status" value="1"/>
</dbReference>
<dbReference type="InterPro" id="IPR008963">
    <property type="entry name" value="Purple_acid_Pase-like_N"/>
</dbReference>
<evidence type="ECO:0000256" key="10">
    <source>
        <dbReference type="ARBA" id="ARBA00022833"/>
    </source>
</evidence>
<dbReference type="EC" id="3.1.3.2" evidence="13"/>
<dbReference type="Pfam" id="PF21355">
    <property type="entry name" value="TRAF-mep_MATH"/>
    <property type="match status" value="1"/>
</dbReference>
<evidence type="ECO:0000256" key="3">
    <source>
        <dbReference type="ARBA" id="ARBA00011738"/>
    </source>
</evidence>
<feature type="zinc finger region" description="TRAF-type" evidence="12">
    <location>
        <begin position="563"/>
        <end position="606"/>
    </location>
</feature>
<dbReference type="InterPro" id="IPR008974">
    <property type="entry name" value="TRAF-like"/>
</dbReference>
<keyword evidence="9 12" id="KW-0863">Zinc-finger</keyword>
<evidence type="ECO:0000256" key="6">
    <source>
        <dbReference type="ARBA" id="ARBA00022723"/>
    </source>
</evidence>
<dbReference type="InterPro" id="IPR002083">
    <property type="entry name" value="MATH/TRAF_dom"/>
</dbReference>
<dbReference type="CDD" id="cd00839">
    <property type="entry name" value="MPP_PAPs"/>
    <property type="match status" value="1"/>
</dbReference>
<keyword evidence="4" id="KW-0963">Cytoplasm</keyword>
<dbReference type="Pfam" id="PF02176">
    <property type="entry name" value="zf-TRAF"/>
    <property type="match status" value="2"/>
</dbReference>
<evidence type="ECO:0000313" key="17">
    <source>
        <dbReference type="EnsemblMetazoa" id="Aqu2.1.31178_001"/>
    </source>
</evidence>
<evidence type="ECO:0000256" key="12">
    <source>
        <dbReference type="PROSITE-ProRule" id="PRU00207"/>
    </source>
</evidence>
<protein>
    <recommendedName>
        <fullName evidence="13">Purple acid phosphatase</fullName>
        <ecNumber evidence="13">3.1.3.2</ecNumber>
    </recommendedName>
</protein>
<dbReference type="eggNOG" id="KOG1378">
    <property type="taxonomic scope" value="Eukaryota"/>
</dbReference>
<evidence type="ECO:0000256" key="5">
    <source>
        <dbReference type="ARBA" id="ARBA00022525"/>
    </source>
</evidence>
<dbReference type="InterPro" id="IPR004843">
    <property type="entry name" value="Calcineurin-like_PHP"/>
</dbReference>
<keyword evidence="14" id="KW-0175">Coiled coil</keyword>
<sequence>MAMRVVMRIINSMDYKAKIVMAAVFLIIILVWFLSSPDTNFTQPRDPVHEKYPGIFHPVPSYFLKLTPNGEIIDSSLPGYRIVVEAEQLVQDVTVDSFVELQVTPTLINTAEEVTLSWTSTVSPTDWIALYCPVHSNINKYIDYILPKDFPQNSAQLQLYNLRSDCQFRYYSNETNRVRLIARSNIISFKGGDCAPLHGHLALTGNPNEMRVQWTSGTNKTSIVVYGTDPYKLALKSIGGCTTYKAADMCGEPARADINFIHPGYFHDVLLTDLIPDTLYYYQYGSTEAMSDVHSFVASPHIGDQGTFTFLTYGDMGISTGTGLPAAQATAQLALSDIRDNGVRFIIHQGDLSYAVGYSYLWDVWMNLIEPLATRVPYMIGIGNHEQDYMSDRKGIRDPSGDKTDGFHPPWGNYGHDSGGECGVPVLHRFHMPDNGNKIWWYSFKYGAAHFVFMSTEHNFTAGTNQYKWLERDMRSVDRSVTPWLIFVGHRPMYTSEMYPEDHKALKVKGQNGFICPTCRQPLEGNYFKDGRADREIRCLEVYCNNRMGKGCPWVGTVTNIESHLNVCPFDFVKCTNGCGAEMKRSKLKTHLADRCSKRIIECQYCQSSGMYMVISSSHHLDTCTYYPVKCTNKDCSLKLPRFEMLLHTEACAKTIVSCEYSSIGCDKKITRENLEKHNEESMKDHLLMAVREVGLLRADVKMLKEKAKSVDDSVKSSKTNVNKSVQSLTSKVTTVQNQSKSLQAQVTNLQAKAKKAQEETANLQLAQSQHVKAIESLTANVSAQEIKNKVHKHVFKLSGFTDKRDSKKPWYSPTFYTSPGGYMMALRVDVSGDASNESSIGCYLCLMAGEYDHALEWPFSGVATIELLNQLEDKNHKTYELVFDNALPESCRERVYGKTSTLGWGFPEFIAHSELAISSTSFQYLCDDKLYFRVTVNVTSKTKPWLEETDN</sequence>
<dbReference type="SUPFAM" id="SSF49363">
    <property type="entry name" value="Purple acid phosphatase, N-terminal domain"/>
    <property type="match status" value="1"/>
</dbReference>
<comment type="similarity">
    <text evidence="13">Belongs to the metallophosphoesterase superfamily. Purple acid phosphatase family.</text>
</comment>
<dbReference type="SMART" id="SM00061">
    <property type="entry name" value="MATH"/>
    <property type="match status" value="1"/>
</dbReference>
<feature type="domain" description="TRAF-type" evidence="16">
    <location>
        <begin position="620"/>
        <end position="676"/>
    </location>
</feature>
<evidence type="ECO:0000259" key="16">
    <source>
        <dbReference type="PROSITE" id="PS50145"/>
    </source>
</evidence>
<dbReference type="InterPro" id="IPR049342">
    <property type="entry name" value="TRAF1-6_MATH_dom"/>
</dbReference>
<evidence type="ECO:0000256" key="9">
    <source>
        <dbReference type="ARBA" id="ARBA00022771"/>
    </source>
</evidence>
<dbReference type="GO" id="GO:0005576">
    <property type="term" value="C:extracellular region"/>
    <property type="evidence" value="ECO:0007669"/>
    <property type="project" value="UniProtKB-SubCell"/>
</dbReference>
<dbReference type="Gene3D" id="3.60.21.10">
    <property type="match status" value="1"/>
</dbReference>
<dbReference type="SUPFAM" id="SSF49599">
    <property type="entry name" value="TRAF domain-like"/>
    <property type="match status" value="3"/>
</dbReference>
<reference evidence="17" key="1">
    <citation type="submission" date="2017-05" db="UniProtKB">
        <authorList>
            <consortium name="EnsemblMetazoa"/>
        </authorList>
    </citation>
    <scope>IDENTIFICATION</scope>
</reference>
<evidence type="ECO:0000256" key="1">
    <source>
        <dbReference type="ARBA" id="ARBA00004496"/>
    </source>
</evidence>
<feature type="coiled-coil region" evidence="14">
    <location>
        <begin position="726"/>
        <end position="770"/>
    </location>
</feature>
<feature type="domain" description="TRAF-type" evidence="16">
    <location>
        <begin position="563"/>
        <end position="606"/>
    </location>
</feature>
<dbReference type="EnsemblMetazoa" id="Aqu2.1.31178_001">
    <property type="protein sequence ID" value="Aqu2.1.31178_001"/>
    <property type="gene ID" value="Aqu2.1.31178"/>
</dbReference>
<dbReference type="InterPro" id="IPR015914">
    <property type="entry name" value="PAPs_N"/>
</dbReference>
<dbReference type="InterPro" id="IPR001293">
    <property type="entry name" value="Znf_TRAF"/>
</dbReference>
<dbReference type="PROSITE" id="PS50144">
    <property type="entry name" value="MATH"/>
    <property type="match status" value="1"/>
</dbReference>
<organism evidence="17">
    <name type="scientific">Amphimedon queenslandica</name>
    <name type="common">Sponge</name>
    <dbReference type="NCBI Taxonomy" id="400682"/>
    <lineage>
        <taxon>Eukaryota</taxon>
        <taxon>Metazoa</taxon>
        <taxon>Porifera</taxon>
        <taxon>Demospongiae</taxon>
        <taxon>Heteroscleromorpha</taxon>
        <taxon>Haplosclerida</taxon>
        <taxon>Niphatidae</taxon>
        <taxon>Amphimedon</taxon>
    </lineage>
</organism>
<dbReference type="PANTHER" id="PTHR45778:SF7">
    <property type="entry name" value="PURPLE ACID PHOSPHATASE"/>
    <property type="match status" value="1"/>
</dbReference>
<evidence type="ECO:0000259" key="15">
    <source>
        <dbReference type="PROSITE" id="PS50144"/>
    </source>
</evidence>
<feature type="zinc finger region" description="TRAF-type" evidence="12">
    <location>
        <begin position="620"/>
        <end position="676"/>
    </location>
</feature>
<comment type="subunit">
    <text evidence="3">Homodimer.</text>
</comment>
<accession>A0A1X7UTT1</accession>
<dbReference type="OrthoDB" id="45007at2759"/>
<evidence type="ECO:0000256" key="8">
    <source>
        <dbReference type="ARBA" id="ARBA00022737"/>
    </source>
</evidence>
<dbReference type="PROSITE" id="PS50145">
    <property type="entry name" value="ZF_TRAF"/>
    <property type="match status" value="2"/>
</dbReference>
<evidence type="ECO:0000256" key="14">
    <source>
        <dbReference type="SAM" id="Coils"/>
    </source>
</evidence>
<dbReference type="GO" id="GO:0005737">
    <property type="term" value="C:cytoplasm"/>
    <property type="evidence" value="ECO:0007669"/>
    <property type="project" value="UniProtKB-SubCell"/>
</dbReference>
<dbReference type="Gene3D" id="2.60.40.380">
    <property type="entry name" value="Purple acid phosphatase-like, N-terminal"/>
    <property type="match status" value="1"/>
</dbReference>
<dbReference type="Gene3D" id="3.30.40.10">
    <property type="entry name" value="Zinc/RING finger domain, C3HC4 (zinc finger)"/>
    <property type="match status" value="2"/>
</dbReference>
<comment type="catalytic activity">
    <reaction evidence="13">
        <text>a phosphate monoester + H2O = an alcohol + phosphate</text>
        <dbReference type="Rhea" id="RHEA:15017"/>
        <dbReference type="ChEBI" id="CHEBI:15377"/>
        <dbReference type="ChEBI" id="CHEBI:30879"/>
        <dbReference type="ChEBI" id="CHEBI:43474"/>
        <dbReference type="ChEBI" id="CHEBI:67140"/>
        <dbReference type="EC" id="3.1.3.2"/>
    </reaction>
</comment>
<dbReference type="InterPro" id="IPR013083">
    <property type="entry name" value="Znf_RING/FYVE/PHD"/>
</dbReference>
<proteinExistence type="inferred from homology"/>
<dbReference type="Gene3D" id="2.60.210.10">
    <property type="entry name" value="Apoptosis, Tumor Necrosis Factor Receptor Associated Protein 2, Chain A"/>
    <property type="match status" value="1"/>
</dbReference>
<keyword evidence="5" id="KW-0964">Secreted</keyword>